<dbReference type="Pfam" id="PF00020">
    <property type="entry name" value="TNFR_c6"/>
    <property type="match status" value="2"/>
</dbReference>
<sequence length="270" mass="29970">MVRGPQPVRKFCGSQLVDMAVFLKQVINILPILITAVLLPFDVSAASIAQKVYCRPGQQLEEGLEDANEHCAPCPPGFYQDRNHHRITSCHKCASFSDYDARRRLVENCTPYHDTVVRCVEGFYYVYDPIGGDCLTCTNCPSQGKYEIQACSDTENAICCDKEDMMVKNGTCVGPLVCGPGQFLVPAQADREEECKQCGLESSNPEVHHRKRSCGQTQDATDTDGEEQKEIKPAQCTRHPELASTDWFSSLNFGGQGARPCGPEKRPRRT</sequence>
<reference evidence="4" key="1">
    <citation type="journal article" date="2023" name="G3 (Bethesda)">
        <title>A reference genome for the long-term kleptoplast-retaining sea slug Elysia crispata morphotype clarki.</title>
        <authorList>
            <person name="Eastman K.E."/>
            <person name="Pendleton A.L."/>
            <person name="Shaikh M.A."/>
            <person name="Suttiyut T."/>
            <person name="Ogas R."/>
            <person name="Tomko P."/>
            <person name="Gavelis G."/>
            <person name="Widhalm J.R."/>
            <person name="Wisecaver J.H."/>
        </authorList>
    </citation>
    <scope>NUCLEOTIDE SEQUENCE</scope>
    <source>
        <strain evidence="4">ECLA1</strain>
    </source>
</reference>
<feature type="domain" description="TNFR-Cys" evidence="3">
    <location>
        <begin position="118"/>
        <end position="159"/>
    </location>
</feature>
<feature type="disulfide bond" evidence="1">
    <location>
        <begin position="119"/>
        <end position="134"/>
    </location>
</feature>
<keyword evidence="5" id="KW-1185">Reference proteome</keyword>
<proteinExistence type="predicted"/>
<name>A0AAE0Z1V4_9GAST</name>
<dbReference type="Proteomes" id="UP001283361">
    <property type="component" value="Unassembled WGS sequence"/>
</dbReference>
<dbReference type="AlphaFoldDB" id="A0AAE0Z1V4"/>
<protein>
    <recommendedName>
        <fullName evidence="3">TNFR-Cys domain-containing protein</fullName>
    </recommendedName>
</protein>
<dbReference type="SUPFAM" id="SSF57586">
    <property type="entry name" value="TNF receptor-like"/>
    <property type="match status" value="1"/>
</dbReference>
<evidence type="ECO:0000256" key="2">
    <source>
        <dbReference type="SAM" id="MobiDB-lite"/>
    </source>
</evidence>
<dbReference type="PROSITE" id="PS00652">
    <property type="entry name" value="TNFR_NGFR_1"/>
    <property type="match status" value="1"/>
</dbReference>
<dbReference type="Gene3D" id="2.10.50.10">
    <property type="entry name" value="Tumor Necrosis Factor Receptor, subunit A, domain 2"/>
    <property type="match status" value="2"/>
</dbReference>
<dbReference type="InterPro" id="IPR001368">
    <property type="entry name" value="TNFR/NGFR_Cys_rich_reg"/>
</dbReference>
<feature type="region of interest" description="Disordered" evidence="2">
    <location>
        <begin position="205"/>
        <end position="270"/>
    </location>
</feature>
<gene>
    <name evidence="4" type="ORF">RRG08_041444</name>
</gene>
<feature type="repeat" description="TNFR-Cys" evidence="1">
    <location>
        <begin position="118"/>
        <end position="159"/>
    </location>
</feature>
<evidence type="ECO:0000259" key="3">
    <source>
        <dbReference type="PROSITE" id="PS50050"/>
    </source>
</evidence>
<comment type="caution">
    <text evidence="1">Lacks conserved residue(s) required for the propagation of feature annotation.</text>
</comment>
<dbReference type="PROSITE" id="PS50050">
    <property type="entry name" value="TNFR_NGFR_2"/>
    <property type="match status" value="1"/>
</dbReference>
<evidence type="ECO:0000313" key="5">
    <source>
        <dbReference type="Proteomes" id="UP001283361"/>
    </source>
</evidence>
<dbReference type="EMBL" id="JAWDGP010004954">
    <property type="protein sequence ID" value="KAK3760746.1"/>
    <property type="molecule type" value="Genomic_DNA"/>
</dbReference>
<organism evidence="4 5">
    <name type="scientific">Elysia crispata</name>
    <name type="common">lettuce slug</name>
    <dbReference type="NCBI Taxonomy" id="231223"/>
    <lineage>
        <taxon>Eukaryota</taxon>
        <taxon>Metazoa</taxon>
        <taxon>Spiralia</taxon>
        <taxon>Lophotrochozoa</taxon>
        <taxon>Mollusca</taxon>
        <taxon>Gastropoda</taxon>
        <taxon>Heterobranchia</taxon>
        <taxon>Euthyneura</taxon>
        <taxon>Panpulmonata</taxon>
        <taxon>Sacoglossa</taxon>
        <taxon>Placobranchoidea</taxon>
        <taxon>Plakobranchidae</taxon>
        <taxon>Elysia</taxon>
    </lineage>
</organism>
<evidence type="ECO:0000256" key="1">
    <source>
        <dbReference type="PROSITE-ProRule" id="PRU00206"/>
    </source>
</evidence>
<accession>A0AAE0Z1V4</accession>
<dbReference type="SMART" id="SM00208">
    <property type="entry name" value="TNFR"/>
    <property type="match status" value="3"/>
</dbReference>
<evidence type="ECO:0000313" key="4">
    <source>
        <dbReference type="EMBL" id="KAK3760746.1"/>
    </source>
</evidence>
<comment type="caution">
    <text evidence="4">The sequence shown here is derived from an EMBL/GenBank/DDBJ whole genome shotgun (WGS) entry which is preliminary data.</text>
</comment>
<keyword evidence="1" id="KW-1015">Disulfide bond</keyword>